<dbReference type="EMBL" id="GL888404">
    <property type="protein sequence ID" value="EGI61542.1"/>
    <property type="molecule type" value="Genomic_DNA"/>
</dbReference>
<keyword evidence="3" id="KW-1185">Reference proteome</keyword>
<evidence type="ECO:0000313" key="3">
    <source>
        <dbReference type="Proteomes" id="UP000007755"/>
    </source>
</evidence>
<protein>
    <submittedName>
        <fullName evidence="2">Uncharacterized protein</fullName>
    </submittedName>
</protein>
<sequence length="169" mass="19416">MEGDRKVLPTDTVEVAGRRTKETRKEKPKGDDRQVERRRKFISKEMWDDAPDLVLTNLDLENGTVTNGIAHARCQWPVVRGLQRERFLGLGLLRAFTPLTLLTHLPYCTRPMAALVCVPLPTTFRGSDEERRSVCLCQLRPAGTWSRSFTFNRLAMQPPQVLRYSDFET</sequence>
<proteinExistence type="predicted"/>
<evidence type="ECO:0000256" key="1">
    <source>
        <dbReference type="SAM" id="MobiDB-lite"/>
    </source>
</evidence>
<dbReference type="Proteomes" id="UP000007755">
    <property type="component" value="Unassembled WGS sequence"/>
</dbReference>
<reference evidence="2" key="1">
    <citation type="submission" date="2011-02" db="EMBL/GenBank/DDBJ databases">
        <title>The genome of the leaf-cutting ant Acromyrmex echinatior suggests key adaptations to social evolution and fungus farming.</title>
        <authorList>
            <person name="Nygaard S."/>
            <person name="Zhang G."/>
        </authorList>
    </citation>
    <scope>NUCLEOTIDE SEQUENCE</scope>
</reference>
<dbReference type="InParanoid" id="F4WW71"/>
<evidence type="ECO:0000313" key="2">
    <source>
        <dbReference type="EMBL" id="EGI61542.1"/>
    </source>
</evidence>
<name>F4WW71_ACREC</name>
<feature type="compositionally biased region" description="Basic and acidic residues" evidence="1">
    <location>
        <begin position="16"/>
        <end position="35"/>
    </location>
</feature>
<dbReference type="AlphaFoldDB" id="F4WW71"/>
<feature type="region of interest" description="Disordered" evidence="1">
    <location>
        <begin position="1"/>
        <end position="36"/>
    </location>
</feature>
<accession>F4WW71</accession>
<gene>
    <name evidence="2" type="ORF">G5I_10105</name>
</gene>
<organism evidence="3">
    <name type="scientific">Acromyrmex echinatior</name>
    <name type="common">Panamanian leafcutter ant</name>
    <name type="synonym">Acromyrmex octospinosus echinatior</name>
    <dbReference type="NCBI Taxonomy" id="103372"/>
    <lineage>
        <taxon>Eukaryota</taxon>
        <taxon>Metazoa</taxon>
        <taxon>Ecdysozoa</taxon>
        <taxon>Arthropoda</taxon>
        <taxon>Hexapoda</taxon>
        <taxon>Insecta</taxon>
        <taxon>Pterygota</taxon>
        <taxon>Neoptera</taxon>
        <taxon>Endopterygota</taxon>
        <taxon>Hymenoptera</taxon>
        <taxon>Apocrita</taxon>
        <taxon>Aculeata</taxon>
        <taxon>Formicoidea</taxon>
        <taxon>Formicidae</taxon>
        <taxon>Myrmicinae</taxon>
        <taxon>Acromyrmex</taxon>
    </lineage>
</organism>